<feature type="compositionally biased region" description="Basic and acidic residues" evidence="1">
    <location>
        <begin position="151"/>
        <end position="170"/>
    </location>
</feature>
<dbReference type="Proteomes" id="UP001150266">
    <property type="component" value="Unassembled WGS sequence"/>
</dbReference>
<sequence>MSDNHTKGNLNFAATRHGWTRNFTLTPEKVATISYATLESVLELNTLKIRAMSLRIFIEHPPASGSFVKIRPWKDDGTLQSILMKTFFEDRMKAGTTTNLDIRDGNIREDIGDGGKDGSIGAKEWLKAHGLTKTKSNNLNQSVGGDSQEQELQRPREELSFPHLDLANHS</sequence>
<organism evidence="2 3">
    <name type="scientific">Lentinula aciculospora</name>
    <dbReference type="NCBI Taxonomy" id="153920"/>
    <lineage>
        <taxon>Eukaryota</taxon>
        <taxon>Fungi</taxon>
        <taxon>Dikarya</taxon>
        <taxon>Basidiomycota</taxon>
        <taxon>Agaricomycotina</taxon>
        <taxon>Agaricomycetes</taxon>
        <taxon>Agaricomycetidae</taxon>
        <taxon>Agaricales</taxon>
        <taxon>Marasmiineae</taxon>
        <taxon>Omphalotaceae</taxon>
        <taxon>Lentinula</taxon>
    </lineage>
</organism>
<feature type="region of interest" description="Disordered" evidence="1">
    <location>
        <begin position="132"/>
        <end position="170"/>
    </location>
</feature>
<accession>A0A9W9ATG9</accession>
<comment type="caution">
    <text evidence="2">The sequence shown here is derived from an EMBL/GenBank/DDBJ whole genome shotgun (WGS) entry which is preliminary data.</text>
</comment>
<dbReference type="EMBL" id="JAOTPV010000001">
    <property type="protein sequence ID" value="KAJ4489937.1"/>
    <property type="molecule type" value="Genomic_DNA"/>
</dbReference>
<dbReference type="AlphaFoldDB" id="A0A9W9ATG9"/>
<gene>
    <name evidence="2" type="ORF">J3R30DRAFT_8671</name>
</gene>
<feature type="compositionally biased region" description="Polar residues" evidence="1">
    <location>
        <begin position="133"/>
        <end position="147"/>
    </location>
</feature>
<protein>
    <submittedName>
        <fullName evidence="2">Uncharacterized protein</fullName>
    </submittedName>
</protein>
<proteinExistence type="predicted"/>
<dbReference type="OrthoDB" id="3226885at2759"/>
<evidence type="ECO:0000313" key="3">
    <source>
        <dbReference type="Proteomes" id="UP001150266"/>
    </source>
</evidence>
<evidence type="ECO:0000256" key="1">
    <source>
        <dbReference type="SAM" id="MobiDB-lite"/>
    </source>
</evidence>
<name>A0A9W9ATG9_9AGAR</name>
<reference evidence="2" key="1">
    <citation type="submission" date="2022-08" db="EMBL/GenBank/DDBJ databases">
        <title>A Global Phylogenomic Analysis of the Shiitake Genus Lentinula.</title>
        <authorList>
            <consortium name="DOE Joint Genome Institute"/>
            <person name="Sierra-Patev S."/>
            <person name="Min B."/>
            <person name="Naranjo-Ortiz M."/>
            <person name="Looney B."/>
            <person name="Konkel Z."/>
            <person name="Slot J.C."/>
            <person name="Sakamoto Y."/>
            <person name="Steenwyk J.L."/>
            <person name="Rokas A."/>
            <person name="Carro J."/>
            <person name="Camarero S."/>
            <person name="Ferreira P."/>
            <person name="Molpeceres G."/>
            <person name="Ruiz-Duenas F.J."/>
            <person name="Serrano A."/>
            <person name="Henrissat B."/>
            <person name="Drula E."/>
            <person name="Hughes K.W."/>
            <person name="Mata J.L."/>
            <person name="Ishikawa N.K."/>
            <person name="Vargas-Isla R."/>
            <person name="Ushijima S."/>
            <person name="Smith C.A."/>
            <person name="Ahrendt S."/>
            <person name="Andreopoulos W."/>
            <person name="He G."/>
            <person name="Labutti K."/>
            <person name="Lipzen A."/>
            <person name="Ng V."/>
            <person name="Riley R."/>
            <person name="Sandor L."/>
            <person name="Barry K."/>
            <person name="Martinez A.T."/>
            <person name="Xiao Y."/>
            <person name="Gibbons J.G."/>
            <person name="Terashima K."/>
            <person name="Grigoriev I.V."/>
            <person name="Hibbett D.S."/>
        </authorList>
    </citation>
    <scope>NUCLEOTIDE SEQUENCE</scope>
    <source>
        <strain evidence="2">JLM2183</strain>
    </source>
</reference>
<evidence type="ECO:0000313" key="2">
    <source>
        <dbReference type="EMBL" id="KAJ4489937.1"/>
    </source>
</evidence>
<keyword evidence="3" id="KW-1185">Reference proteome</keyword>